<evidence type="ECO:0000313" key="4">
    <source>
        <dbReference type="EMBL" id="OWY32522.1"/>
    </source>
</evidence>
<dbReference type="AlphaFoldDB" id="A0A225SP55"/>
<organism evidence="4 5">
    <name type="scientific">Herbaspirillum aquaticum</name>
    <dbReference type="NCBI Taxonomy" id="568783"/>
    <lineage>
        <taxon>Bacteria</taxon>
        <taxon>Pseudomonadati</taxon>
        <taxon>Pseudomonadota</taxon>
        <taxon>Betaproteobacteria</taxon>
        <taxon>Burkholderiales</taxon>
        <taxon>Oxalobacteraceae</taxon>
        <taxon>Herbaspirillum</taxon>
    </lineage>
</organism>
<evidence type="ECO:0000256" key="1">
    <source>
        <dbReference type="ARBA" id="ARBA00005564"/>
    </source>
</evidence>
<dbReference type="Proteomes" id="UP000214747">
    <property type="component" value="Unassembled WGS sequence"/>
</dbReference>
<feature type="chain" id="PRO_5013030859" evidence="3">
    <location>
        <begin position="34"/>
        <end position="372"/>
    </location>
</feature>
<keyword evidence="5" id="KW-1185">Reference proteome</keyword>
<comment type="caution">
    <text evidence="4">The sequence shown here is derived from an EMBL/GenBank/DDBJ whole genome shotgun (WGS) entry which is preliminary data.</text>
</comment>
<sequence length="372" mass="39165">MSNTLSSPSSPSSRLATLIATSALSLAATHAGAATVAYVSNADSQDIYVLQLNGDGSVNLIDKVDTGSTVMPLALSPDHKFLYAALRGQPYSVVSYAIDPASGKLKALSKAPLADNMANIATDRSGRYLLAASYSGNKISVNAIGADGTVQSAPLAVIPTGKNAHCVQVSPDNAFVFASNLGSDVILQYRFDAATGALAPNTPPSVATKTGAGPRHFVFSPDQRFVYSTNELDATVNTYAYNRQSGTLALQGSDSALPDGFKTSEQLAAADLHLTPDGRFLYATERTSNTLTGYRVEPASGKLTRILNVPTETQPRGFNIDPQGRYLLAVGQKAGLTSYAIDRDSGALTPVFRYTLGRNPNWVEIIDLPGVR</sequence>
<dbReference type="SUPFAM" id="SSF50974">
    <property type="entry name" value="Nitrous oxide reductase, N-terminal domain"/>
    <property type="match status" value="1"/>
</dbReference>
<dbReference type="PANTHER" id="PTHR30344">
    <property type="entry name" value="6-PHOSPHOGLUCONOLACTONASE-RELATED"/>
    <property type="match status" value="1"/>
</dbReference>
<dbReference type="InterPro" id="IPR019405">
    <property type="entry name" value="Lactonase_7-beta_prop"/>
</dbReference>
<keyword evidence="2" id="KW-0119">Carbohydrate metabolism</keyword>
<dbReference type="GO" id="GO:0017057">
    <property type="term" value="F:6-phosphogluconolactonase activity"/>
    <property type="evidence" value="ECO:0007669"/>
    <property type="project" value="TreeGrafter"/>
</dbReference>
<evidence type="ECO:0000256" key="3">
    <source>
        <dbReference type="SAM" id="SignalP"/>
    </source>
</evidence>
<evidence type="ECO:0000313" key="5">
    <source>
        <dbReference type="Proteomes" id="UP000214747"/>
    </source>
</evidence>
<dbReference type="Gene3D" id="2.130.10.10">
    <property type="entry name" value="YVTN repeat-like/Quinoprotein amine dehydrogenase"/>
    <property type="match status" value="1"/>
</dbReference>
<feature type="signal peptide" evidence="3">
    <location>
        <begin position="1"/>
        <end position="33"/>
    </location>
</feature>
<reference evidence="4 5" key="1">
    <citation type="journal article" date="2010" name="Int. J. Syst. Evol. Microbiol.">
        <title>Reclassification of Herbaspirillum putei as a later heterotypic synonym of Herbaspirillum huttiense, with the description of H. huttiense subsp. huttiense subsp. nov. and H. huttiense subsp. putei subsp. nov., comb. nov., and description of Herbaspirillum aquaticum sp. nov.</title>
        <authorList>
            <person name="Dobritsa A.P."/>
            <person name="Reddy M.C."/>
            <person name="Samadpour M."/>
        </authorList>
    </citation>
    <scope>NUCLEOTIDE SEQUENCE [LARGE SCALE GENOMIC DNA]</scope>
    <source>
        <strain evidence="4 5">IEH 4430</strain>
    </source>
</reference>
<dbReference type="GO" id="GO:0005829">
    <property type="term" value="C:cytosol"/>
    <property type="evidence" value="ECO:0007669"/>
    <property type="project" value="TreeGrafter"/>
</dbReference>
<dbReference type="InterPro" id="IPR050282">
    <property type="entry name" value="Cycloisomerase_2"/>
</dbReference>
<dbReference type="InterPro" id="IPR015943">
    <property type="entry name" value="WD40/YVTN_repeat-like_dom_sf"/>
</dbReference>
<comment type="similarity">
    <text evidence="1">Belongs to the cycloisomerase 2 family.</text>
</comment>
<dbReference type="PANTHER" id="PTHR30344:SF1">
    <property type="entry name" value="6-PHOSPHOGLUCONOLACTONASE"/>
    <property type="match status" value="1"/>
</dbReference>
<dbReference type="GO" id="GO:0006006">
    <property type="term" value="P:glucose metabolic process"/>
    <property type="evidence" value="ECO:0007669"/>
    <property type="project" value="UniProtKB-KW"/>
</dbReference>
<dbReference type="RefSeq" id="WP_088757002.1">
    <property type="nucleotide sequence ID" value="NZ_NJGV01000025.1"/>
</dbReference>
<proteinExistence type="inferred from homology"/>
<keyword evidence="3" id="KW-0732">Signal</keyword>
<dbReference type="EMBL" id="NJGV01000025">
    <property type="protein sequence ID" value="OWY32522.1"/>
    <property type="molecule type" value="Genomic_DNA"/>
</dbReference>
<accession>A0A225SP55</accession>
<protein>
    <submittedName>
        <fullName evidence="4">6-phosphogluconolactonase</fullName>
    </submittedName>
</protein>
<evidence type="ECO:0000256" key="2">
    <source>
        <dbReference type="ARBA" id="ARBA00022526"/>
    </source>
</evidence>
<keyword evidence="2" id="KW-0313">Glucose metabolism</keyword>
<gene>
    <name evidence="4" type="ORF">CEJ45_20960</name>
</gene>
<dbReference type="InterPro" id="IPR011045">
    <property type="entry name" value="N2O_reductase_N"/>
</dbReference>
<dbReference type="Pfam" id="PF10282">
    <property type="entry name" value="Lactonase"/>
    <property type="match status" value="1"/>
</dbReference>
<name>A0A225SP55_9BURK</name>